<keyword evidence="4" id="KW-1185">Reference proteome</keyword>
<dbReference type="PANTHER" id="PTHR30367:SF12">
    <property type="entry name" value="P-HYDROXYBENZOIC ACID EFFLUX PUMP SUBUNIT AAEA"/>
    <property type="match status" value="1"/>
</dbReference>
<keyword evidence="2" id="KW-0472">Membrane</keyword>
<dbReference type="Proteomes" id="UP000199598">
    <property type="component" value="Unassembled WGS sequence"/>
</dbReference>
<proteinExistence type="predicted"/>
<evidence type="ECO:0000313" key="3">
    <source>
        <dbReference type="EMBL" id="SFJ86801.1"/>
    </source>
</evidence>
<dbReference type="InterPro" id="IPR050393">
    <property type="entry name" value="MFP_Efflux_Pump"/>
</dbReference>
<dbReference type="Gene3D" id="1.10.287.470">
    <property type="entry name" value="Helix hairpin bin"/>
    <property type="match status" value="1"/>
</dbReference>
<accession>A0A1I3UY49</accession>
<name>A0A1I3UY49_9HYPH</name>
<reference evidence="3 4" key="1">
    <citation type="submission" date="2016-10" db="EMBL/GenBank/DDBJ databases">
        <authorList>
            <person name="Varghese N."/>
            <person name="Submissions S."/>
        </authorList>
    </citation>
    <scope>NUCLEOTIDE SEQUENCE [LARGE SCALE GENOMIC DNA]</scope>
    <source>
        <strain evidence="3 4">DSM 16392</strain>
    </source>
</reference>
<feature type="coiled-coil region" evidence="1">
    <location>
        <begin position="114"/>
        <end position="141"/>
    </location>
</feature>
<gene>
    <name evidence="3" type="ORF">SAMN04488518_10146</name>
</gene>
<dbReference type="RefSeq" id="WP_063308810.1">
    <property type="nucleotide sequence ID" value="NZ_FOSK01000001.1"/>
</dbReference>
<dbReference type="SUPFAM" id="SSF111369">
    <property type="entry name" value="HlyD-like secretion proteins"/>
    <property type="match status" value="1"/>
</dbReference>
<organism evidence="3 4">
    <name type="scientific">Pseudovibrio ascidiaceicola</name>
    <dbReference type="NCBI Taxonomy" id="285279"/>
    <lineage>
        <taxon>Bacteria</taxon>
        <taxon>Pseudomonadati</taxon>
        <taxon>Pseudomonadota</taxon>
        <taxon>Alphaproteobacteria</taxon>
        <taxon>Hyphomicrobiales</taxon>
        <taxon>Stappiaceae</taxon>
        <taxon>Pseudovibrio</taxon>
    </lineage>
</organism>
<protein>
    <submittedName>
        <fullName evidence="3">Multidrug resistance efflux pump</fullName>
    </submittedName>
</protein>
<dbReference type="Gene3D" id="2.40.50.100">
    <property type="match status" value="1"/>
</dbReference>
<evidence type="ECO:0000256" key="2">
    <source>
        <dbReference type="SAM" id="Phobius"/>
    </source>
</evidence>
<keyword evidence="1" id="KW-0175">Coiled coil</keyword>
<dbReference type="PANTHER" id="PTHR30367">
    <property type="entry name" value="P-HYDROXYBENZOIC ACID EFFLUX PUMP SUBUNIT AAEA-RELATED"/>
    <property type="match status" value="1"/>
</dbReference>
<dbReference type="EMBL" id="FOSK01000001">
    <property type="protein sequence ID" value="SFJ86801.1"/>
    <property type="molecule type" value="Genomic_DNA"/>
</dbReference>
<evidence type="ECO:0000313" key="4">
    <source>
        <dbReference type="Proteomes" id="UP000199598"/>
    </source>
</evidence>
<keyword evidence="2" id="KW-1133">Transmembrane helix</keyword>
<comment type="caution">
    <text evidence="3">The sequence shown here is derived from an EMBL/GenBank/DDBJ whole genome shotgun (WGS) entry which is preliminary data.</text>
</comment>
<evidence type="ECO:0000256" key="1">
    <source>
        <dbReference type="SAM" id="Coils"/>
    </source>
</evidence>
<sequence>MIEFLLCSLVTILPDYLFRRYKQGKRFGHEITFFTVWYELRWGITSALMLTIALITLVFFYHPTTSNVLSLYRTVSILPETAGRVDLVVVENNEHVKAGQLLFTLDSSTEKAQVDTAQSEVDEIDAEIQLANSELISAEAMISQAQGAYNQAVSELERTLDLQRRNSDVVTQKEIDTRENQVVVRKGQLDAAVANRDIVQTKISVSLPARRTSAIARLHQAESAYNKKFVYAGVDGVITQFILQPGDIVSPILRPAGILVPSTTGYGRFQAGFGQITASVIKVGMAAEITCASRPFEVIPMVVVDTQDFISSGQFRPTDQLVDAQDVARPGTLLVIMEPLYPGDTNGIPPGSKCIANAYSNYGEQIAAGEFGFWGGLYYHMVDATSIMHALILRFQALAFPVKVLVLSGH</sequence>
<keyword evidence="2" id="KW-0812">Transmembrane</keyword>
<feature type="transmembrane region" description="Helical" evidence="2">
    <location>
        <begin position="43"/>
        <end position="61"/>
    </location>
</feature>